<dbReference type="EMBL" id="CP010427">
    <property type="protein sequence ID" value="AJC48257.1"/>
    <property type="molecule type" value="Genomic_DNA"/>
</dbReference>
<dbReference type="KEGG" id="fgu:SD28_00550"/>
<evidence type="ECO:0000313" key="1">
    <source>
        <dbReference type="EMBL" id="AJC48257.1"/>
    </source>
</evidence>
<dbReference type="RefSeq" id="WP_039123056.1">
    <property type="nucleotide sequence ID" value="NZ_JACVKK010000021.1"/>
</dbReference>
<sequence length="319" mass="35959">MEILPKASVIRCAKCQVLMSVNLPMIDPHQYGRNNTIKEIICNCVTNNCGKLLIKYDYNYHVLRIDYIKSHEITNPPHVLKNTHSLGVASKTVSKPNIYKISLKTLEILKIADSVIGKTKALMMFGASNQKKHPHNSSYNCLTTVRAAWSYGNHRAYDINKQKIIDNNTSRPLRAAAWAIKAQAGTCDNINAVAYCLCKDMLGNNVKISLVVSLSPIGHSFVVISALDNSFEDIAVDAWPIHARAILWKHHFSHPNIKYVKKTTTGILNCPHKRSRMEVLAQRCQNIPAPRFQNNYLCQPSFDYNFPTKDGLHDIVYVS</sequence>
<evidence type="ECO:0000313" key="2">
    <source>
        <dbReference type="Proteomes" id="UP000031104"/>
    </source>
</evidence>
<dbReference type="AlphaFoldDB" id="A0A0A8E3Q8"/>
<proteinExistence type="predicted"/>
<gene>
    <name evidence="1" type="ORF">SD28_00550</name>
</gene>
<accession>A0A0A8E3Q8</accession>
<keyword evidence="2" id="KW-1185">Reference proteome</keyword>
<dbReference type="STRING" id="594679.SD28_00550"/>
<dbReference type="Proteomes" id="UP000031104">
    <property type="component" value="Chromosome"/>
</dbReference>
<name>A0A0A8E3Q8_9GAMM</name>
<organism evidence="1 2">
    <name type="scientific">Allofrancisella guangzhouensis</name>
    <dbReference type="NCBI Taxonomy" id="594679"/>
    <lineage>
        <taxon>Bacteria</taxon>
        <taxon>Pseudomonadati</taxon>
        <taxon>Pseudomonadota</taxon>
        <taxon>Gammaproteobacteria</taxon>
        <taxon>Thiotrichales</taxon>
        <taxon>Francisellaceae</taxon>
        <taxon>Allofrancisella</taxon>
    </lineage>
</organism>
<dbReference type="HOGENOM" id="CLU_870830_0_0_6"/>
<reference evidence="1 2" key="1">
    <citation type="submission" date="2014-12" db="EMBL/GenBank/DDBJ databases">
        <title>Complete genome sequence of Francisella guanzhouensis strain 08HL01032 isolated from air-conditioning system in China.</title>
        <authorList>
            <person name="Svensson D."/>
            <person name="Ohrman C."/>
            <person name="Backman S."/>
            <person name="Karlsson E."/>
            <person name="Nilsson E."/>
            <person name="Bystrom M."/>
            <person name="Larkeryd A."/>
            <person name="Stenberg P."/>
            <person name="Scholtz H.C."/>
            <person name="Forsman M."/>
            <person name="Sjodin A."/>
        </authorList>
    </citation>
    <scope>NUCLEOTIDE SEQUENCE [LARGE SCALE GENOMIC DNA]</scope>
    <source>
        <strain evidence="1 2">08HL01032</strain>
    </source>
</reference>
<protein>
    <submittedName>
        <fullName evidence="1">Uncharacterized protein</fullName>
    </submittedName>
</protein>